<dbReference type="PANTHER" id="PTHR11757">
    <property type="entry name" value="PROTEASE FAMILY S9A OLIGOPEPTIDASE"/>
    <property type="match status" value="1"/>
</dbReference>
<feature type="region of interest" description="Disordered" evidence="5">
    <location>
        <begin position="1"/>
        <end position="22"/>
    </location>
</feature>
<dbReference type="InterPro" id="IPR029058">
    <property type="entry name" value="AB_hydrolase_fold"/>
</dbReference>
<dbReference type="PROSITE" id="PS00708">
    <property type="entry name" value="PRO_ENDOPEP_SER"/>
    <property type="match status" value="1"/>
</dbReference>
<evidence type="ECO:0000313" key="8">
    <source>
        <dbReference type="EMBL" id="GLQ19902.1"/>
    </source>
</evidence>
<dbReference type="InterPro" id="IPR002471">
    <property type="entry name" value="Pept_S9_AS"/>
</dbReference>
<gene>
    <name evidence="8" type="primary">ptrB</name>
    <name evidence="8" type="ORF">GCM10007854_08570</name>
</gene>
<dbReference type="Proteomes" id="UP001161390">
    <property type="component" value="Unassembled WGS sequence"/>
</dbReference>
<evidence type="ECO:0000256" key="1">
    <source>
        <dbReference type="ARBA" id="ARBA00005228"/>
    </source>
</evidence>
<dbReference type="PANTHER" id="PTHR11757:SF19">
    <property type="entry name" value="PROLYL ENDOPEPTIDASE-LIKE"/>
    <property type="match status" value="1"/>
</dbReference>
<dbReference type="InterPro" id="IPR001375">
    <property type="entry name" value="Peptidase_S9_cat"/>
</dbReference>
<evidence type="ECO:0000256" key="4">
    <source>
        <dbReference type="ARBA" id="ARBA00022825"/>
    </source>
</evidence>
<dbReference type="InterPro" id="IPR051543">
    <property type="entry name" value="Serine_Peptidase_S9A"/>
</dbReference>
<evidence type="ECO:0000313" key="9">
    <source>
        <dbReference type="Proteomes" id="UP001161390"/>
    </source>
</evidence>
<protein>
    <submittedName>
        <fullName evidence="8">Peptidase S9</fullName>
    </submittedName>
</protein>
<comment type="similarity">
    <text evidence="1">Belongs to the peptidase S9A family.</text>
</comment>
<dbReference type="Pfam" id="PF00326">
    <property type="entry name" value="Peptidase_S9"/>
    <property type="match status" value="1"/>
</dbReference>
<keyword evidence="9" id="KW-1185">Reference proteome</keyword>
<sequence length="701" mass="77557">MGGMTQPRPTPPETEKRPFRQSRFGHEWTDDYAWLKDRDWQTVLREPDALSADIRAHLEAENRYTASILDPLGGLEETLFEEMKARLEPARSSTKLPDGPYRYYHRFEPGQEQGAYMREPREGGPATMMLDAEALADAADGFFDIGDVSHSPDHARVAYGLDLKGSENNQVFVKPIGGDDVHDTGIDTAAGALVWAADSDILFWVERDVNQRPSKVRFRSVHAEGEGDLTYEEADSGFFVGLGSSDDDRHILISAHDHTTSEVWAVPMVSPQVPPVCYAPRRNGVEYAPAPQGDATYILSNDQGAIDFAVFRSDTPLGEESDPASWQSYIDHKPGRLILGLETYAGHMVRLERENALPRIVIRDMATATEHAIEMDEAAYSLGLVSGYEYDTTTLYYSYSSPTTPASVYAYDMVTRARELVRQQTVPSGHDPDDYVTERIEIAARDGERVPVTLLYRQGVKPDGTNPLLLYGYGSYGHTIPADFRTARLSLVDRGFVYAIAHIRGGMAKGYDWYEAGKLDRKVNTFNDFVDAGRVLTELGWTSRGQIVAHGGSAGGLLVGAALNQDPGLFGAVIGAVPFVDVLNTMSDADLPLTPPEWPEWGNPLEDEAAFRTILSYSPYENVREADYPPVLITGGLTDPRVTYWEPAKWAATLRDHQRGTAPILLKMNMEAGHQGESGRYKSLKETATDYAFALWAVGKA</sequence>
<dbReference type="InterPro" id="IPR023302">
    <property type="entry name" value="Pept_S9A_N"/>
</dbReference>
<dbReference type="Gene3D" id="2.130.10.120">
    <property type="entry name" value="Prolyl oligopeptidase, N-terminal domain"/>
    <property type="match status" value="1"/>
</dbReference>
<feature type="domain" description="Peptidase S9 prolyl oligopeptidase catalytic" evidence="6">
    <location>
        <begin position="484"/>
        <end position="699"/>
    </location>
</feature>
<comment type="caution">
    <text evidence="8">The sequence shown here is derived from an EMBL/GenBank/DDBJ whole genome shotgun (WGS) entry which is preliminary data.</text>
</comment>
<name>A0ABQ5UYI8_9PROT</name>
<dbReference type="SUPFAM" id="SSF50993">
    <property type="entry name" value="Peptidase/esterase 'gauge' domain"/>
    <property type="match status" value="1"/>
</dbReference>
<keyword evidence="4" id="KW-0720">Serine protease</keyword>
<evidence type="ECO:0000256" key="3">
    <source>
        <dbReference type="ARBA" id="ARBA00022801"/>
    </source>
</evidence>
<evidence type="ECO:0000259" key="7">
    <source>
        <dbReference type="Pfam" id="PF02897"/>
    </source>
</evidence>
<feature type="compositionally biased region" description="Basic and acidic residues" evidence="5">
    <location>
        <begin position="13"/>
        <end position="22"/>
    </location>
</feature>
<reference evidence="8" key="1">
    <citation type="journal article" date="2014" name="Int. J. Syst. Evol. Microbiol.">
        <title>Complete genome of a new Firmicutes species belonging to the dominant human colonic microbiota ('Ruminococcus bicirculans') reveals two chromosomes and a selective capacity to utilize plant glucans.</title>
        <authorList>
            <consortium name="NISC Comparative Sequencing Program"/>
            <person name="Wegmann U."/>
            <person name="Louis P."/>
            <person name="Goesmann A."/>
            <person name="Henrissat B."/>
            <person name="Duncan S.H."/>
            <person name="Flint H.J."/>
        </authorList>
    </citation>
    <scope>NUCLEOTIDE SEQUENCE</scope>
    <source>
        <strain evidence="8">NBRC 108216</strain>
    </source>
</reference>
<evidence type="ECO:0000259" key="6">
    <source>
        <dbReference type="Pfam" id="PF00326"/>
    </source>
</evidence>
<reference evidence="8" key="2">
    <citation type="submission" date="2023-01" db="EMBL/GenBank/DDBJ databases">
        <title>Draft genome sequence of Algimonas porphyrae strain NBRC 108216.</title>
        <authorList>
            <person name="Sun Q."/>
            <person name="Mori K."/>
        </authorList>
    </citation>
    <scope>NUCLEOTIDE SEQUENCE</scope>
    <source>
        <strain evidence="8">NBRC 108216</strain>
    </source>
</reference>
<dbReference type="Pfam" id="PF02897">
    <property type="entry name" value="Peptidase_S9_N"/>
    <property type="match status" value="1"/>
</dbReference>
<keyword evidence="3" id="KW-0378">Hydrolase</keyword>
<dbReference type="SUPFAM" id="SSF53474">
    <property type="entry name" value="alpha/beta-Hydrolases"/>
    <property type="match status" value="1"/>
</dbReference>
<evidence type="ECO:0000256" key="5">
    <source>
        <dbReference type="SAM" id="MobiDB-lite"/>
    </source>
</evidence>
<evidence type="ECO:0000256" key="2">
    <source>
        <dbReference type="ARBA" id="ARBA00022670"/>
    </source>
</evidence>
<dbReference type="EMBL" id="BSNJ01000002">
    <property type="protein sequence ID" value="GLQ19902.1"/>
    <property type="molecule type" value="Genomic_DNA"/>
</dbReference>
<dbReference type="Gene3D" id="3.40.50.1820">
    <property type="entry name" value="alpha/beta hydrolase"/>
    <property type="match status" value="1"/>
</dbReference>
<accession>A0ABQ5UYI8</accession>
<organism evidence="8 9">
    <name type="scientific">Algimonas porphyrae</name>
    <dbReference type="NCBI Taxonomy" id="1128113"/>
    <lineage>
        <taxon>Bacteria</taxon>
        <taxon>Pseudomonadati</taxon>
        <taxon>Pseudomonadota</taxon>
        <taxon>Alphaproteobacteria</taxon>
        <taxon>Maricaulales</taxon>
        <taxon>Robiginitomaculaceae</taxon>
        <taxon>Algimonas</taxon>
    </lineage>
</organism>
<dbReference type="PRINTS" id="PR00862">
    <property type="entry name" value="PROLIGOPTASE"/>
</dbReference>
<keyword evidence="2" id="KW-0645">Protease</keyword>
<dbReference type="InterPro" id="IPR002470">
    <property type="entry name" value="Peptidase_S9A"/>
</dbReference>
<feature type="domain" description="Peptidase S9A N-terminal" evidence="7">
    <location>
        <begin position="11"/>
        <end position="424"/>
    </location>
</feature>
<proteinExistence type="inferred from homology"/>